<evidence type="ECO:0000259" key="9">
    <source>
        <dbReference type="PROSITE" id="PS51012"/>
    </source>
</evidence>
<dbReference type="AlphaFoldDB" id="A0A4V2JFH6"/>
<dbReference type="RefSeq" id="WP_130968633.1">
    <property type="nucleotide sequence ID" value="NZ_SIXI01000005.1"/>
</dbReference>
<evidence type="ECO:0000256" key="5">
    <source>
        <dbReference type="ARBA" id="ARBA00022692"/>
    </source>
</evidence>
<reference evidence="10 11" key="1">
    <citation type="submission" date="2019-02" db="EMBL/GenBank/DDBJ databases">
        <title>Aquabacterium sp. strain KMB7.</title>
        <authorList>
            <person name="Chen W.-M."/>
        </authorList>
    </citation>
    <scope>NUCLEOTIDE SEQUENCE [LARGE SCALE GENOMIC DNA]</scope>
    <source>
        <strain evidence="10 11">KMB7</strain>
    </source>
</reference>
<dbReference type="InterPro" id="IPR051449">
    <property type="entry name" value="ABC-2_transporter_component"/>
</dbReference>
<evidence type="ECO:0000256" key="3">
    <source>
        <dbReference type="ARBA" id="ARBA00022448"/>
    </source>
</evidence>
<comment type="similarity">
    <text evidence="2">Belongs to the ABC-2 integral membrane protein family.</text>
</comment>
<gene>
    <name evidence="10" type="ORF">EYS42_13090</name>
</gene>
<feature type="transmembrane region" description="Helical" evidence="8">
    <location>
        <begin position="21"/>
        <end position="42"/>
    </location>
</feature>
<proteinExistence type="inferred from homology"/>
<dbReference type="InterPro" id="IPR013525">
    <property type="entry name" value="ABC2_TM"/>
</dbReference>
<evidence type="ECO:0000256" key="2">
    <source>
        <dbReference type="ARBA" id="ARBA00007783"/>
    </source>
</evidence>
<sequence>MSLQRIYAIAMKEWLHMVRDRLTFISLLLATSGYVIVFGYAINPDPRQIDTIVVDHDKSEFSRLYRAALKQSNYLNIHPAEMSADQASDYLRRAKTSVVIEIPPDFTQNMMAGRTAQILVEADATDPVSLNGAISSTGEVARQVAAHVLRKDQLTTNKPNGPQVDVRVQRRFNPSGEHTFFIIPGVMGMILNMSLIMMTAMSITKEKERGSMEFLMVTPTKPAEVIIGKMGPYFLMGVVQVISILAIAFWIFGMPLTGSAVALGALLFIYGITTLMVGILISTMAGTQIQAMQLSFYYMMPTILLTGFMFPISGMPEWAQKFSTTLPMTYFIRGARGAFLKEFSLLDMWPNLWPIGLAFIVFLWASVKSYRKTLG</sequence>
<feature type="transmembrane region" description="Helical" evidence="8">
    <location>
        <begin position="180"/>
        <end position="203"/>
    </location>
</feature>
<keyword evidence="6 8" id="KW-1133">Transmembrane helix</keyword>
<evidence type="ECO:0000256" key="8">
    <source>
        <dbReference type="SAM" id="Phobius"/>
    </source>
</evidence>
<keyword evidence="11" id="KW-1185">Reference proteome</keyword>
<evidence type="ECO:0000256" key="7">
    <source>
        <dbReference type="ARBA" id="ARBA00023136"/>
    </source>
</evidence>
<feature type="transmembrane region" description="Helical" evidence="8">
    <location>
        <begin position="259"/>
        <end position="282"/>
    </location>
</feature>
<dbReference type="OrthoDB" id="9808686at2"/>
<comment type="subcellular location">
    <subcellularLocation>
        <location evidence="1">Cell membrane</location>
        <topology evidence="1">Multi-pass membrane protein</topology>
    </subcellularLocation>
</comment>
<dbReference type="Proteomes" id="UP000292120">
    <property type="component" value="Unassembled WGS sequence"/>
</dbReference>
<dbReference type="PANTHER" id="PTHR30294">
    <property type="entry name" value="MEMBRANE COMPONENT OF ABC TRANSPORTER YHHJ-RELATED"/>
    <property type="match status" value="1"/>
</dbReference>
<evidence type="ECO:0000313" key="10">
    <source>
        <dbReference type="EMBL" id="TBO29338.1"/>
    </source>
</evidence>
<evidence type="ECO:0000256" key="6">
    <source>
        <dbReference type="ARBA" id="ARBA00022989"/>
    </source>
</evidence>
<dbReference type="EMBL" id="SIXI01000005">
    <property type="protein sequence ID" value="TBO29338.1"/>
    <property type="molecule type" value="Genomic_DNA"/>
</dbReference>
<keyword evidence="7 8" id="KW-0472">Membrane</keyword>
<evidence type="ECO:0000256" key="4">
    <source>
        <dbReference type="ARBA" id="ARBA00022475"/>
    </source>
</evidence>
<dbReference type="GO" id="GO:0140359">
    <property type="term" value="F:ABC-type transporter activity"/>
    <property type="evidence" value="ECO:0007669"/>
    <property type="project" value="InterPro"/>
</dbReference>
<organism evidence="10 11">
    <name type="scientific">Aquabacterium lacunae</name>
    <dbReference type="NCBI Taxonomy" id="2528630"/>
    <lineage>
        <taxon>Bacteria</taxon>
        <taxon>Pseudomonadati</taxon>
        <taxon>Pseudomonadota</taxon>
        <taxon>Betaproteobacteria</taxon>
        <taxon>Burkholderiales</taxon>
        <taxon>Aquabacterium</taxon>
    </lineage>
</organism>
<dbReference type="PROSITE" id="PS51012">
    <property type="entry name" value="ABC_TM2"/>
    <property type="match status" value="1"/>
</dbReference>
<name>A0A4V2JFH6_9BURK</name>
<dbReference type="Pfam" id="PF12698">
    <property type="entry name" value="ABC2_membrane_3"/>
    <property type="match status" value="1"/>
</dbReference>
<comment type="caution">
    <text evidence="10">The sequence shown here is derived from an EMBL/GenBank/DDBJ whole genome shotgun (WGS) entry which is preliminary data.</text>
</comment>
<dbReference type="InterPro" id="IPR047817">
    <property type="entry name" value="ABC2_TM_bact-type"/>
</dbReference>
<keyword evidence="4" id="KW-1003">Cell membrane</keyword>
<evidence type="ECO:0000313" key="11">
    <source>
        <dbReference type="Proteomes" id="UP000292120"/>
    </source>
</evidence>
<dbReference type="PANTHER" id="PTHR30294:SF29">
    <property type="entry name" value="MULTIDRUG ABC TRANSPORTER PERMEASE YBHS-RELATED"/>
    <property type="match status" value="1"/>
</dbReference>
<dbReference type="Gene3D" id="3.40.1710.10">
    <property type="entry name" value="abc type-2 transporter like domain"/>
    <property type="match status" value="1"/>
</dbReference>
<keyword evidence="3" id="KW-0813">Transport</keyword>
<feature type="transmembrane region" description="Helical" evidence="8">
    <location>
        <begin position="233"/>
        <end position="253"/>
    </location>
</feature>
<feature type="transmembrane region" description="Helical" evidence="8">
    <location>
        <begin position="348"/>
        <end position="367"/>
    </location>
</feature>
<accession>A0A4V2JFH6</accession>
<evidence type="ECO:0000256" key="1">
    <source>
        <dbReference type="ARBA" id="ARBA00004651"/>
    </source>
</evidence>
<dbReference type="GO" id="GO:0005886">
    <property type="term" value="C:plasma membrane"/>
    <property type="evidence" value="ECO:0007669"/>
    <property type="project" value="UniProtKB-SubCell"/>
</dbReference>
<keyword evidence="5 8" id="KW-0812">Transmembrane</keyword>
<feature type="transmembrane region" description="Helical" evidence="8">
    <location>
        <begin position="294"/>
        <end position="312"/>
    </location>
</feature>
<protein>
    <submittedName>
        <fullName evidence="10">ABC transporter permease</fullName>
    </submittedName>
</protein>
<feature type="domain" description="ABC transmembrane type-2" evidence="9">
    <location>
        <begin position="131"/>
        <end position="373"/>
    </location>
</feature>